<dbReference type="AlphaFoldDB" id="A0A9X5E0T8"/>
<dbReference type="PANTHER" id="PTHR39426">
    <property type="entry name" value="HOMOLOGY TO DEATH-ON-CURING PROTEIN OF PHAGE P1"/>
    <property type="match status" value="1"/>
</dbReference>
<dbReference type="InterPro" id="IPR036597">
    <property type="entry name" value="Fido-like_dom_sf"/>
</dbReference>
<dbReference type="InterPro" id="IPR006440">
    <property type="entry name" value="Doc"/>
</dbReference>
<comment type="caution">
    <text evidence="2">The sequence shown here is derived from an EMBL/GenBank/DDBJ whole genome shotgun (WGS) entry which is preliminary data.</text>
</comment>
<sequence length="130" mass="14544">MPTPEFLEINDILTIHQILLEQFGGMPGIRDEGLLESAVSQPQASFFGELLHSTIQAQAAAYLYHLAKNHPFLDGNKRTAFGAMEAFLRLNGYNLNCSDDRAYQVVLQVAQGEMSKEELSLLLEQHIQPQ</sequence>
<dbReference type="SUPFAM" id="SSF140931">
    <property type="entry name" value="Fic-like"/>
    <property type="match status" value="1"/>
</dbReference>
<reference evidence="2 3" key="1">
    <citation type="journal article" date="2015" name="Genome Announc.">
        <title>Draft Genome Sequence of the Terrestrial Cyanobacterium Scytonema millei VB511283, Isolated from Eastern India.</title>
        <authorList>
            <person name="Sen D."/>
            <person name="Chandrababunaidu M.M."/>
            <person name="Singh D."/>
            <person name="Sanghi N."/>
            <person name="Ghorai A."/>
            <person name="Mishra G.P."/>
            <person name="Madduluri M."/>
            <person name="Adhikary S.P."/>
            <person name="Tripathy S."/>
        </authorList>
    </citation>
    <scope>NUCLEOTIDE SEQUENCE [LARGE SCALE GENOMIC DNA]</scope>
    <source>
        <strain evidence="2 3">VB511283</strain>
    </source>
</reference>
<feature type="domain" description="Fido" evidence="1">
    <location>
        <begin position="7"/>
        <end position="125"/>
    </location>
</feature>
<dbReference type="RefSeq" id="WP_039714965.1">
    <property type="nucleotide sequence ID" value="NZ_JTJC03000001.1"/>
</dbReference>
<evidence type="ECO:0000313" key="2">
    <source>
        <dbReference type="EMBL" id="NHC33366.1"/>
    </source>
</evidence>
<dbReference type="PIRSF" id="PIRSF018297">
    <property type="entry name" value="Doc"/>
    <property type="match status" value="1"/>
</dbReference>
<evidence type="ECO:0000313" key="3">
    <source>
        <dbReference type="Proteomes" id="UP000031532"/>
    </source>
</evidence>
<dbReference type="PANTHER" id="PTHR39426:SF1">
    <property type="entry name" value="HOMOLOGY TO DEATH-ON-CURING PROTEIN OF PHAGE P1"/>
    <property type="match status" value="1"/>
</dbReference>
<dbReference type="Proteomes" id="UP000031532">
    <property type="component" value="Unassembled WGS sequence"/>
</dbReference>
<proteinExistence type="predicted"/>
<dbReference type="OrthoDB" id="9802752at2"/>
<accession>A0A9X5E0T8</accession>
<protein>
    <submittedName>
        <fullName evidence="2">Type II toxin-antitoxin system death-on-curing family toxin</fullName>
    </submittedName>
</protein>
<dbReference type="EMBL" id="JTJC03000001">
    <property type="protein sequence ID" value="NHC33366.1"/>
    <property type="molecule type" value="Genomic_DNA"/>
</dbReference>
<organism evidence="2 3">
    <name type="scientific">Scytonema millei VB511283</name>
    <dbReference type="NCBI Taxonomy" id="1245923"/>
    <lineage>
        <taxon>Bacteria</taxon>
        <taxon>Bacillati</taxon>
        <taxon>Cyanobacteriota</taxon>
        <taxon>Cyanophyceae</taxon>
        <taxon>Nostocales</taxon>
        <taxon>Scytonemataceae</taxon>
        <taxon>Scytonema</taxon>
    </lineage>
</organism>
<dbReference type="PROSITE" id="PS51459">
    <property type="entry name" value="FIDO"/>
    <property type="match status" value="1"/>
</dbReference>
<dbReference type="InterPro" id="IPR053737">
    <property type="entry name" value="Type_II_TA_Toxin"/>
</dbReference>
<gene>
    <name evidence="2" type="ORF">QH73_0001570</name>
</gene>
<dbReference type="NCBIfam" id="TIGR01550">
    <property type="entry name" value="DOC_P1"/>
    <property type="match status" value="1"/>
</dbReference>
<dbReference type="InterPro" id="IPR003812">
    <property type="entry name" value="Fido"/>
</dbReference>
<dbReference type="GO" id="GO:0016301">
    <property type="term" value="F:kinase activity"/>
    <property type="evidence" value="ECO:0007669"/>
    <property type="project" value="InterPro"/>
</dbReference>
<dbReference type="Pfam" id="PF02661">
    <property type="entry name" value="Fic"/>
    <property type="match status" value="1"/>
</dbReference>
<keyword evidence="3" id="KW-1185">Reference proteome</keyword>
<evidence type="ECO:0000259" key="1">
    <source>
        <dbReference type="PROSITE" id="PS51459"/>
    </source>
</evidence>
<dbReference type="Gene3D" id="1.20.120.1870">
    <property type="entry name" value="Fic/DOC protein, Fido domain"/>
    <property type="match status" value="1"/>
</dbReference>
<name>A0A9X5E0T8_9CYAN</name>